<name>A0A936ZGJ8_9HYPH</name>
<dbReference type="AlphaFoldDB" id="A0A936ZGJ8"/>
<keyword evidence="4 6" id="KW-1133">Transmembrane helix</keyword>
<evidence type="ECO:0000313" key="7">
    <source>
        <dbReference type="EMBL" id="MBL0405470.1"/>
    </source>
</evidence>
<keyword evidence="2" id="KW-1003">Cell membrane</keyword>
<evidence type="ECO:0000256" key="5">
    <source>
        <dbReference type="ARBA" id="ARBA00023136"/>
    </source>
</evidence>
<organism evidence="7 8">
    <name type="scientific">Microvirga aerilata</name>
    <dbReference type="NCBI Taxonomy" id="670292"/>
    <lineage>
        <taxon>Bacteria</taxon>
        <taxon>Pseudomonadati</taxon>
        <taxon>Pseudomonadota</taxon>
        <taxon>Alphaproteobacteria</taxon>
        <taxon>Hyphomicrobiales</taxon>
        <taxon>Methylobacteriaceae</taxon>
        <taxon>Microvirga</taxon>
    </lineage>
</organism>
<feature type="transmembrane region" description="Helical" evidence="6">
    <location>
        <begin position="40"/>
        <end position="63"/>
    </location>
</feature>
<dbReference type="PANTHER" id="PTHR30086:SF20">
    <property type="entry name" value="ARGININE EXPORTER PROTEIN ARGO-RELATED"/>
    <property type="match status" value="1"/>
</dbReference>
<feature type="transmembrane region" description="Helical" evidence="6">
    <location>
        <begin position="148"/>
        <end position="169"/>
    </location>
</feature>
<evidence type="ECO:0000256" key="6">
    <source>
        <dbReference type="SAM" id="Phobius"/>
    </source>
</evidence>
<gene>
    <name evidence="7" type="ORF">JKG68_15985</name>
</gene>
<dbReference type="RefSeq" id="WP_202061341.1">
    <property type="nucleotide sequence ID" value="NZ_JAEQMY010000022.1"/>
</dbReference>
<feature type="transmembrane region" description="Helical" evidence="6">
    <location>
        <begin position="113"/>
        <end position="136"/>
    </location>
</feature>
<keyword evidence="3 6" id="KW-0812">Transmembrane</keyword>
<protein>
    <submittedName>
        <fullName evidence="7">LysE family transporter</fullName>
    </submittedName>
</protein>
<evidence type="ECO:0000256" key="3">
    <source>
        <dbReference type="ARBA" id="ARBA00022692"/>
    </source>
</evidence>
<reference evidence="7" key="1">
    <citation type="submission" date="2021-01" db="EMBL/GenBank/DDBJ databases">
        <title>Microvirga sp.</title>
        <authorList>
            <person name="Kim M.K."/>
        </authorList>
    </citation>
    <scope>NUCLEOTIDE SEQUENCE</scope>
    <source>
        <strain evidence="7">5420S-16</strain>
    </source>
</reference>
<dbReference type="Proteomes" id="UP000605848">
    <property type="component" value="Unassembled WGS sequence"/>
</dbReference>
<dbReference type="EMBL" id="JAEQMY010000022">
    <property type="protein sequence ID" value="MBL0405470.1"/>
    <property type="molecule type" value="Genomic_DNA"/>
</dbReference>
<evidence type="ECO:0000313" key="8">
    <source>
        <dbReference type="Proteomes" id="UP000605848"/>
    </source>
</evidence>
<evidence type="ECO:0000256" key="1">
    <source>
        <dbReference type="ARBA" id="ARBA00004651"/>
    </source>
</evidence>
<evidence type="ECO:0000256" key="4">
    <source>
        <dbReference type="ARBA" id="ARBA00022989"/>
    </source>
</evidence>
<dbReference type="Pfam" id="PF01810">
    <property type="entry name" value="LysE"/>
    <property type="match status" value="1"/>
</dbReference>
<dbReference type="PANTHER" id="PTHR30086">
    <property type="entry name" value="ARGININE EXPORTER PROTEIN ARGO"/>
    <property type="match status" value="1"/>
</dbReference>
<sequence length="210" mass="21649">MLEVASILVGIFLAQASPGPNMMAVLSISLGSGRRLGIVTAAGIATGVFIWASLATLGIGAVLNAFPQTTTAMRLVGGGYLLYLGLKALRAAFMSSGEGAVAKRAEARAAAAYGRGFFVAITNPKAALVWVAISMYLASSGLSAPHLLFIDVVASVSAMLIYGAYALIFSTGLAMRVYARFFRGIEAGFGTIFGAIGAKLFLDGVRELKA</sequence>
<dbReference type="InterPro" id="IPR001123">
    <property type="entry name" value="LeuE-type"/>
</dbReference>
<keyword evidence="8" id="KW-1185">Reference proteome</keyword>
<evidence type="ECO:0000256" key="2">
    <source>
        <dbReference type="ARBA" id="ARBA00022475"/>
    </source>
</evidence>
<proteinExistence type="predicted"/>
<dbReference type="GO" id="GO:0005886">
    <property type="term" value="C:plasma membrane"/>
    <property type="evidence" value="ECO:0007669"/>
    <property type="project" value="UniProtKB-SubCell"/>
</dbReference>
<dbReference type="GO" id="GO:0015171">
    <property type="term" value="F:amino acid transmembrane transporter activity"/>
    <property type="evidence" value="ECO:0007669"/>
    <property type="project" value="TreeGrafter"/>
</dbReference>
<accession>A0A936ZGJ8</accession>
<comment type="caution">
    <text evidence="7">The sequence shown here is derived from an EMBL/GenBank/DDBJ whole genome shotgun (WGS) entry which is preliminary data.</text>
</comment>
<comment type="subcellular location">
    <subcellularLocation>
        <location evidence="1">Cell membrane</location>
        <topology evidence="1">Multi-pass membrane protein</topology>
    </subcellularLocation>
</comment>
<keyword evidence="5 6" id="KW-0472">Membrane</keyword>